<dbReference type="KEGG" id="apro:F751_0505"/>
<dbReference type="EMBL" id="KL662119">
    <property type="protein sequence ID" value="KFM25478.1"/>
    <property type="molecule type" value="Genomic_DNA"/>
</dbReference>
<feature type="compositionally biased region" description="Low complexity" evidence="4">
    <location>
        <begin position="462"/>
        <end position="472"/>
    </location>
</feature>
<dbReference type="SUPFAM" id="SSF48452">
    <property type="entry name" value="TPR-like"/>
    <property type="match status" value="2"/>
</dbReference>
<keyword evidence="7" id="KW-1185">Reference proteome</keyword>
<feature type="domain" description="Suppressor of forked" evidence="5">
    <location>
        <begin position="6"/>
        <end position="208"/>
    </location>
</feature>
<organism evidence="6 7">
    <name type="scientific">Auxenochlorella protothecoides</name>
    <name type="common">Green microalga</name>
    <name type="synonym">Chlorella protothecoides</name>
    <dbReference type="NCBI Taxonomy" id="3075"/>
    <lineage>
        <taxon>Eukaryota</taxon>
        <taxon>Viridiplantae</taxon>
        <taxon>Chlorophyta</taxon>
        <taxon>core chlorophytes</taxon>
        <taxon>Trebouxiophyceae</taxon>
        <taxon>Chlorellales</taxon>
        <taxon>Chlorellaceae</taxon>
        <taxon>Auxenochlorella</taxon>
    </lineage>
</organism>
<gene>
    <name evidence="6" type="ORF">F751_0505</name>
</gene>
<dbReference type="STRING" id="3075.A0A087SIC4"/>
<dbReference type="InterPro" id="IPR003107">
    <property type="entry name" value="HAT"/>
</dbReference>
<dbReference type="PANTHER" id="PTHR19980">
    <property type="entry name" value="RNA CLEAVAGE STIMULATION FACTOR"/>
    <property type="match status" value="1"/>
</dbReference>
<evidence type="ECO:0000256" key="4">
    <source>
        <dbReference type="SAM" id="MobiDB-lite"/>
    </source>
</evidence>
<comment type="subcellular location">
    <subcellularLocation>
        <location evidence="1">Nucleus</location>
    </subcellularLocation>
</comment>
<dbReference type="RefSeq" id="XP_011398374.1">
    <property type="nucleotide sequence ID" value="XM_011400072.1"/>
</dbReference>
<protein>
    <submittedName>
        <fullName evidence="6">mRNA 3'-end-processing protein rna-14</fullName>
    </submittedName>
</protein>
<dbReference type="GO" id="GO:0003729">
    <property type="term" value="F:mRNA binding"/>
    <property type="evidence" value="ECO:0007669"/>
    <property type="project" value="TreeGrafter"/>
</dbReference>
<dbReference type="InterPro" id="IPR008847">
    <property type="entry name" value="Suf"/>
</dbReference>
<proteinExistence type="predicted"/>
<evidence type="ECO:0000259" key="5">
    <source>
        <dbReference type="Pfam" id="PF05843"/>
    </source>
</evidence>
<evidence type="ECO:0000256" key="2">
    <source>
        <dbReference type="ARBA" id="ARBA00022737"/>
    </source>
</evidence>
<evidence type="ECO:0000313" key="6">
    <source>
        <dbReference type="EMBL" id="KFM25478.1"/>
    </source>
</evidence>
<evidence type="ECO:0000313" key="7">
    <source>
        <dbReference type="Proteomes" id="UP000028924"/>
    </source>
</evidence>
<feature type="region of interest" description="Disordered" evidence="4">
    <location>
        <begin position="451"/>
        <end position="503"/>
    </location>
</feature>
<dbReference type="Proteomes" id="UP000028924">
    <property type="component" value="Unassembled WGS sequence"/>
</dbReference>
<sequence>MGGSDRATSLRARVQADPYDQDAWDDLLDELKTQKDVTAVREAYEALLAEFPTAALYWKDFAEFEVGHGGNNAAKVVYSRCLLQCPNTDLWRSYLQLVRRVNEKRGAAGLGEVRQAFEYTLDRLGQDVGSGAIWQDYVAFLQAPRLGSPELAALFGGADASQEDSARMVALRRAFQKAILVPGPASDALWAAYEAFELAGANKALGRRAETVAGLGPDAAGAGESDNDTKGLGLDQAQGTLAWVQYLRFCARAESLTAARKAFLRARRWEGLGWQAFAASADLEWAAAGGVDTVPRKILELGLERHLAEPGYVLHYLAFLRGLGDVANARALLERALPAMPAERGRPLWDAYLVLEAEAGTLGTLRGVEERRRVALAALGPPRPASAEAVAEAGLKYGALGLLPAFIRDLPPAHALDGPTPDVDQVLSVIMANDYSPAGIDAHEFAAARERRRQRAQREAEAYGNPAAPGFAAGPGGAVPAGMQPPAPKRKPDYGSDSGEEEGSRVLRRVLRRGVAAAVSETAAALLGRLRGLGEALALPAGVEAPLDSVFCVNS</sequence>
<dbReference type="GO" id="GO:0005634">
    <property type="term" value="C:nucleus"/>
    <property type="evidence" value="ECO:0007669"/>
    <property type="project" value="UniProtKB-SubCell"/>
</dbReference>
<dbReference type="GeneID" id="23611896"/>
<accession>A0A087SIC4</accession>
<dbReference type="GO" id="GO:0031124">
    <property type="term" value="P:mRNA 3'-end processing"/>
    <property type="evidence" value="ECO:0007669"/>
    <property type="project" value="InterPro"/>
</dbReference>
<evidence type="ECO:0000256" key="3">
    <source>
        <dbReference type="ARBA" id="ARBA00023242"/>
    </source>
</evidence>
<dbReference type="Pfam" id="PF05843">
    <property type="entry name" value="Suf"/>
    <property type="match status" value="2"/>
</dbReference>
<dbReference type="PANTHER" id="PTHR19980:SF0">
    <property type="entry name" value="CLEAVAGE STIMULATION FACTOR SUBUNIT 3"/>
    <property type="match status" value="1"/>
</dbReference>
<dbReference type="InterPro" id="IPR011990">
    <property type="entry name" value="TPR-like_helical_dom_sf"/>
</dbReference>
<keyword evidence="2" id="KW-0677">Repeat</keyword>
<dbReference type="OrthoDB" id="26282at2759"/>
<reference evidence="6 7" key="1">
    <citation type="journal article" date="2014" name="BMC Genomics">
        <title>Oil accumulation mechanisms of the oleaginous microalga Chlorella protothecoides revealed through its genome, transcriptomes, and proteomes.</title>
        <authorList>
            <person name="Gao C."/>
            <person name="Wang Y."/>
            <person name="Shen Y."/>
            <person name="Yan D."/>
            <person name="He X."/>
            <person name="Dai J."/>
            <person name="Wu Q."/>
        </authorList>
    </citation>
    <scope>NUCLEOTIDE SEQUENCE [LARGE SCALE GENOMIC DNA]</scope>
    <source>
        <strain evidence="6 7">0710</strain>
    </source>
</reference>
<dbReference type="AlphaFoldDB" id="A0A087SIC4"/>
<dbReference type="eggNOG" id="KOG1914">
    <property type="taxonomic scope" value="Eukaryota"/>
</dbReference>
<keyword evidence="3" id="KW-0539">Nucleus</keyword>
<dbReference type="InterPro" id="IPR045243">
    <property type="entry name" value="Rna14-like"/>
</dbReference>
<dbReference type="SMART" id="SM00386">
    <property type="entry name" value="HAT"/>
    <property type="match status" value="7"/>
</dbReference>
<name>A0A087SIC4_AUXPR</name>
<evidence type="ECO:0000256" key="1">
    <source>
        <dbReference type="ARBA" id="ARBA00004123"/>
    </source>
</evidence>
<dbReference type="Gene3D" id="1.25.40.1040">
    <property type="match status" value="2"/>
</dbReference>
<feature type="domain" description="Suppressor of forked" evidence="5">
    <location>
        <begin position="232"/>
        <end position="376"/>
    </location>
</feature>